<keyword evidence="7" id="KW-1185">Reference proteome</keyword>
<dbReference type="GO" id="GO:0004497">
    <property type="term" value="F:monooxygenase activity"/>
    <property type="evidence" value="ECO:0007669"/>
    <property type="project" value="InterPro"/>
</dbReference>
<dbReference type="InterPro" id="IPR036396">
    <property type="entry name" value="Cyt_P450_sf"/>
</dbReference>
<evidence type="ECO:0000256" key="3">
    <source>
        <dbReference type="ARBA" id="ARBA00023002"/>
    </source>
</evidence>
<dbReference type="Gene3D" id="1.10.630.10">
    <property type="entry name" value="Cytochrome P450"/>
    <property type="match status" value="1"/>
</dbReference>
<gene>
    <name evidence="6" type="ORF">SI7747_02002785</name>
</gene>
<evidence type="ECO:0000313" key="7">
    <source>
        <dbReference type="Proteomes" id="UP001189122"/>
    </source>
</evidence>
<dbReference type="Proteomes" id="UP001189122">
    <property type="component" value="Unassembled WGS sequence"/>
</dbReference>
<reference evidence="6 7" key="1">
    <citation type="submission" date="2019-12" db="EMBL/GenBank/DDBJ databases">
        <authorList>
            <person name="Scholz U."/>
            <person name="Mascher M."/>
            <person name="Fiebig A."/>
        </authorList>
    </citation>
    <scope>NUCLEOTIDE SEQUENCE</scope>
</reference>
<dbReference type="PANTHER" id="PTHR24296">
    <property type="entry name" value="CYTOCHROME P450"/>
    <property type="match status" value="1"/>
</dbReference>
<sequence>MFQVPPPRRSYVYLADPRDVEYILSTNFDNYAKGSYNHNILEDLLGDGIFAVDGDQWRHQRKLASFEFSTRNLRDYSSNTFKRDAARLAQVISAAASSNQSVDIQDLLMRSTMDSIFKVGFSVDLDTLRGTNEEGSRMTKAFDDSSEQIKRTLNVGAEAVLRRNIRVIDDFIYKIIDEKIEQLSQERVDSMKKDDILSRFLEAREKEPDKISRKYLRDIILNFMVAGRDTTATALSWFLYMMCKHPNVQEKVAEEVNEATKGSSPGLSMAEFTENLGFVNDLPYLNAALNETLRLYPSVPADGKICFSDDTLPDGYDVKAGEFILYQPYAMGRMKYLWGEDAEIFRPERWLDADGNFCPESPFKFTAFQAGPRICLGKEFAYRQMKIFAAVLLRFFTFKLRDEEEAVHYKMTFTLFMNPGLNVHVFHR</sequence>
<dbReference type="InterPro" id="IPR002401">
    <property type="entry name" value="Cyt_P450_E_grp-I"/>
</dbReference>
<evidence type="ECO:0000256" key="5">
    <source>
        <dbReference type="PIRSR" id="PIRSR602401-1"/>
    </source>
</evidence>
<dbReference type="PRINTS" id="PR00463">
    <property type="entry name" value="EP450I"/>
</dbReference>
<accession>A0A7I8IFT4</accession>
<dbReference type="SUPFAM" id="SSF48264">
    <property type="entry name" value="Cytochrome P450"/>
    <property type="match status" value="1"/>
</dbReference>
<keyword evidence="4 5" id="KW-0408">Iron</keyword>
<dbReference type="GO" id="GO:0016705">
    <property type="term" value="F:oxidoreductase activity, acting on paired donors, with incorporation or reduction of molecular oxygen"/>
    <property type="evidence" value="ECO:0007669"/>
    <property type="project" value="InterPro"/>
</dbReference>
<dbReference type="InterPro" id="IPR001128">
    <property type="entry name" value="Cyt_P450"/>
</dbReference>
<dbReference type="AlphaFoldDB" id="A0A7I8IFT4"/>
<keyword evidence="2 5" id="KW-0479">Metal-binding</keyword>
<dbReference type="EMBL" id="CACRZD030000002">
    <property type="protein sequence ID" value="CAA6656245.1"/>
    <property type="molecule type" value="Genomic_DNA"/>
</dbReference>
<dbReference type="CDD" id="cd11064">
    <property type="entry name" value="CYP86A"/>
    <property type="match status" value="1"/>
</dbReference>
<comment type="cofactor">
    <cofactor evidence="5">
        <name>heme</name>
        <dbReference type="ChEBI" id="CHEBI:30413"/>
    </cofactor>
</comment>
<name>A0A7I8IFT4_SPIIN</name>
<evidence type="ECO:0000256" key="2">
    <source>
        <dbReference type="ARBA" id="ARBA00022723"/>
    </source>
</evidence>
<dbReference type="GO" id="GO:0020037">
    <property type="term" value="F:heme binding"/>
    <property type="evidence" value="ECO:0007669"/>
    <property type="project" value="InterPro"/>
</dbReference>
<proteinExistence type="inferred from homology"/>
<dbReference type="Pfam" id="PF00067">
    <property type="entry name" value="p450"/>
    <property type="match status" value="1"/>
</dbReference>
<keyword evidence="5" id="KW-0349">Heme</keyword>
<organism evidence="6">
    <name type="scientific">Spirodela intermedia</name>
    <name type="common">Intermediate duckweed</name>
    <dbReference type="NCBI Taxonomy" id="51605"/>
    <lineage>
        <taxon>Eukaryota</taxon>
        <taxon>Viridiplantae</taxon>
        <taxon>Streptophyta</taxon>
        <taxon>Embryophyta</taxon>
        <taxon>Tracheophyta</taxon>
        <taxon>Spermatophyta</taxon>
        <taxon>Magnoliopsida</taxon>
        <taxon>Liliopsida</taxon>
        <taxon>Araceae</taxon>
        <taxon>Lemnoideae</taxon>
        <taxon>Spirodela</taxon>
    </lineage>
</organism>
<dbReference type="PRINTS" id="PR00385">
    <property type="entry name" value="P450"/>
</dbReference>
<evidence type="ECO:0000313" key="6">
    <source>
        <dbReference type="EMBL" id="CAA2616567.1"/>
    </source>
</evidence>
<feature type="binding site" description="axial binding residue" evidence="5">
    <location>
        <position position="375"/>
    </location>
    <ligand>
        <name>heme</name>
        <dbReference type="ChEBI" id="CHEBI:30413"/>
    </ligand>
    <ligandPart>
        <name>Fe</name>
        <dbReference type="ChEBI" id="CHEBI:18248"/>
    </ligandPart>
</feature>
<dbReference type="GO" id="GO:0005506">
    <property type="term" value="F:iron ion binding"/>
    <property type="evidence" value="ECO:0007669"/>
    <property type="project" value="InterPro"/>
</dbReference>
<evidence type="ECO:0000256" key="4">
    <source>
        <dbReference type="ARBA" id="ARBA00023004"/>
    </source>
</evidence>
<evidence type="ECO:0000256" key="1">
    <source>
        <dbReference type="ARBA" id="ARBA00010617"/>
    </source>
</evidence>
<protein>
    <submittedName>
        <fullName evidence="6">Uncharacterized protein</fullName>
    </submittedName>
</protein>
<dbReference type="EMBL" id="LR743589">
    <property type="protein sequence ID" value="CAA2616567.1"/>
    <property type="molecule type" value="Genomic_DNA"/>
</dbReference>
<comment type="similarity">
    <text evidence="1">Belongs to the cytochrome P450 family.</text>
</comment>
<keyword evidence="3" id="KW-0560">Oxidoreductase</keyword>